<reference evidence="1 2" key="1">
    <citation type="journal article" date="2018" name="New Phytol.">
        <title>Phylogenomics of Endogonaceae and evolution of mycorrhizas within Mucoromycota.</title>
        <authorList>
            <person name="Chang Y."/>
            <person name="Desiro A."/>
            <person name="Na H."/>
            <person name="Sandor L."/>
            <person name="Lipzen A."/>
            <person name="Clum A."/>
            <person name="Barry K."/>
            <person name="Grigoriev I.V."/>
            <person name="Martin F.M."/>
            <person name="Stajich J.E."/>
            <person name="Smith M.E."/>
            <person name="Bonito G."/>
            <person name="Spatafora J.W."/>
        </authorList>
    </citation>
    <scope>NUCLEOTIDE SEQUENCE [LARGE SCALE GENOMIC DNA]</scope>
    <source>
        <strain evidence="1 2">GMNB39</strain>
    </source>
</reference>
<dbReference type="Proteomes" id="UP000268093">
    <property type="component" value="Unassembled WGS sequence"/>
</dbReference>
<gene>
    <name evidence="1" type="ORF">BC936DRAFT_144770</name>
</gene>
<dbReference type="OrthoDB" id="442243at2759"/>
<accession>A0A433DBR1</accession>
<keyword evidence="2" id="KW-1185">Reference proteome</keyword>
<sequence>MLYPWHHYPPAPVFPNPSQEFPSHLRTVLTNSLAMDVDTVVYPHYKTKGYVKGPVVKGHCATPTPDINTRNLIPRGLDLAVANLCLWLQSEIANREEVIRRHGGTGRVLVILCGHSMGGIVVSRKKKNTLTSAADVIRSYLPTGDPAAPSSSPVPRIIGLLAYDTPFYGLNEHMVNHSALARFDLFSKFVPMAAAAEPVAKRATDSNDESAPTKSSGKGWGSWGLVAGIAGIAAAGASL</sequence>
<protein>
    <recommendedName>
        <fullName evidence="3">GPI inositol-deacylase</fullName>
    </recommendedName>
</protein>
<evidence type="ECO:0008006" key="3">
    <source>
        <dbReference type="Google" id="ProtNLM"/>
    </source>
</evidence>
<evidence type="ECO:0000313" key="2">
    <source>
        <dbReference type="Proteomes" id="UP000268093"/>
    </source>
</evidence>
<evidence type="ECO:0000313" key="1">
    <source>
        <dbReference type="EMBL" id="RUP48270.1"/>
    </source>
</evidence>
<organism evidence="1 2">
    <name type="scientific">Jimgerdemannia flammicorona</name>
    <dbReference type="NCBI Taxonomy" id="994334"/>
    <lineage>
        <taxon>Eukaryota</taxon>
        <taxon>Fungi</taxon>
        <taxon>Fungi incertae sedis</taxon>
        <taxon>Mucoromycota</taxon>
        <taxon>Mucoromycotina</taxon>
        <taxon>Endogonomycetes</taxon>
        <taxon>Endogonales</taxon>
        <taxon>Endogonaceae</taxon>
        <taxon>Jimgerdemannia</taxon>
    </lineage>
</organism>
<dbReference type="EMBL" id="RBNI01003520">
    <property type="protein sequence ID" value="RUP48270.1"/>
    <property type="molecule type" value="Genomic_DNA"/>
</dbReference>
<name>A0A433DBR1_9FUNG</name>
<comment type="caution">
    <text evidence="1">The sequence shown here is derived from an EMBL/GenBank/DDBJ whole genome shotgun (WGS) entry which is preliminary data.</text>
</comment>
<dbReference type="PANTHER" id="PTHR47842:SF1">
    <property type="entry name" value="DUF676 DOMAIN-CONTAINING PROTEIN"/>
    <property type="match status" value="1"/>
</dbReference>
<proteinExistence type="predicted"/>
<dbReference type="AlphaFoldDB" id="A0A433DBR1"/>
<dbReference type="PANTHER" id="PTHR47842">
    <property type="entry name" value="EXPRESSED PROTEIN"/>
    <property type="match status" value="1"/>
</dbReference>